<reference evidence="1" key="1">
    <citation type="submission" date="2021-02" db="EMBL/GenBank/DDBJ databases">
        <authorList>
            <person name="Dougan E. K."/>
            <person name="Rhodes N."/>
            <person name="Thang M."/>
            <person name="Chan C."/>
        </authorList>
    </citation>
    <scope>NUCLEOTIDE SEQUENCE</scope>
</reference>
<accession>A0A813HMH7</accession>
<evidence type="ECO:0000313" key="1">
    <source>
        <dbReference type="EMBL" id="CAE8638658.1"/>
    </source>
</evidence>
<dbReference type="AlphaFoldDB" id="A0A813HMH7"/>
<proteinExistence type="predicted"/>
<protein>
    <submittedName>
        <fullName evidence="1">Uncharacterized protein</fullName>
    </submittedName>
</protein>
<comment type="caution">
    <text evidence="1">The sequence shown here is derived from an EMBL/GenBank/DDBJ whole genome shotgun (WGS) entry which is preliminary data.</text>
</comment>
<dbReference type="Proteomes" id="UP000654075">
    <property type="component" value="Unassembled WGS sequence"/>
</dbReference>
<gene>
    <name evidence="1" type="ORF">PGLA1383_LOCUS53797</name>
</gene>
<keyword evidence="2" id="KW-1185">Reference proteome</keyword>
<dbReference type="EMBL" id="CAJNNV010032028">
    <property type="protein sequence ID" value="CAE8638658.1"/>
    <property type="molecule type" value="Genomic_DNA"/>
</dbReference>
<sequence>TGVFPDHCAVGGRELQPGLVNRITFEVSCDDSRTGGLIAQVGVARLRGVPDEDVDLTATRGAPQIEEHLGPVQSVLFTGAGDVCSSVGGIEVLARGSQSPGLEQRLNDWLSGGPSWLLGSAAETVQLLLEVDMSRGCFALRLGTWFEDPLVVSVPGILDDTYGRPLLPFVSLTAIGQQARLLDLHVVSDS</sequence>
<name>A0A813HMH7_POLGL</name>
<feature type="non-terminal residue" evidence="1">
    <location>
        <position position="190"/>
    </location>
</feature>
<organism evidence="1 2">
    <name type="scientific">Polarella glacialis</name>
    <name type="common">Dinoflagellate</name>
    <dbReference type="NCBI Taxonomy" id="89957"/>
    <lineage>
        <taxon>Eukaryota</taxon>
        <taxon>Sar</taxon>
        <taxon>Alveolata</taxon>
        <taxon>Dinophyceae</taxon>
        <taxon>Suessiales</taxon>
        <taxon>Suessiaceae</taxon>
        <taxon>Polarella</taxon>
    </lineage>
</organism>
<evidence type="ECO:0000313" key="2">
    <source>
        <dbReference type="Proteomes" id="UP000654075"/>
    </source>
</evidence>